<keyword evidence="1" id="KW-0808">Transferase</keyword>
<dbReference type="GO" id="GO:0016117">
    <property type="term" value="P:carotenoid biosynthetic process"/>
    <property type="evidence" value="ECO:0007669"/>
    <property type="project" value="InterPro"/>
</dbReference>
<dbReference type="InterPro" id="IPR008949">
    <property type="entry name" value="Isoprenoid_synthase_dom_sf"/>
</dbReference>
<dbReference type="SFLD" id="SFLDG01018">
    <property type="entry name" value="Squalene/Phytoene_Synthase_Lik"/>
    <property type="match status" value="1"/>
</dbReference>
<dbReference type="CDD" id="cd00683">
    <property type="entry name" value="Trans_IPPS_HH"/>
    <property type="match status" value="1"/>
</dbReference>
<reference evidence="2" key="1">
    <citation type="journal article" date="2007" name="Environ. Microbiol.">
        <title>Proteorhodopsin photosystem gene clusters exhibit co-evolutionary trends and shared ancestry among diverse marine microbial phyla.</title>
        <authorList>
            <person name="McCarren J."/>
            <person name="Delong E.F."/>
        </authorList>
    </citation>
    <scope>NUCLEOTIDE SEQUENCE</scope>
</reference>
<dbReference type="SUPFAM" id="SSF48576">
    <property type="entry name" value="Terpenoid synthases"/>
    <property type="match status" value="1"/>
</dbReference>
<evidence type="ECO:0000313" key="2">
    <source>
        <dbReference type="EMBL" id="ABL97749.1"/>
    </source>
</evidence>
<proteinExistence type="predicted"/>
<dbReference type="SFLD" id="SFLDS00005">
    <property type="entry name" value="Isoprenoid_Synthase_Type_I"/>
    <property type="match status" value="1"/>
</dbReference>
<dbReference type="EMBL" id="EF089400">
    <property type="protein sequence ID" value="ABL97749.1"/>
    <property type="molecule type" value="Genomic_DNA"/>
</dbReference>
<dbReference type="GO" id="GO:0051996">
    <property type="term" value="F:squalene synthase [NAD(P)H] activity"/>
    <property type="evidence" value="ECO:0007669"/>
    <property type="project" value="InterPro"/>
</dbReference>
<dbReference type="Gene3D" id="1.10.600.10">
    <property type="entry name" value="Farnesyl Diphosphate Synthase"/>
    <property type="match status" value="1"/>
</dbReference>
<dbReference type="InterPro" id="IPR044843">
    <property type="entry name" value="Trans_IPPS_bact-type"/>
</dbReference>
<gene>
    <name evidence="2" type="ORF">MBMO_EB0-41B09.0019</name>
</gene>
<dbReference type="NCBIfam" id="TIGR03465">
    <property type="entry name" value="HpnD"/>
    <property type="match status" value="1"/>
</dbReference>
<dbReference type="InterPro" id="IPR033904">
    <property type="entry name" value="Trans_IPPS_HH"/>
</dbReference>
<evidence type="ECO:0000256" key="1">
    <source>
        <dbReference type="ARBA" id="ARBA00022679"/>
    </source>
</evidence>
<protein>
    <submittedName>
        <fullName evidence="2">Phytoene/squalene synthetase</fullName>
    </submittedName>
</protein>
<sequence length="284" mass="33078">MTPQEYCKQKTKESHSSFLTAFIFLSKEKREALTALYAFCREVDDIADECLDHEIASKKLNWWRDEIDRLFKDAPQHPVSKALYPFIEHFNLSKNYFIEIIDGMEMDVKFNRYESFEQLQLYCYRVASSVGILSAHIFGYKNKNTLTFAKNLGIALQLTNIIRDLGEDARRGRIYIPLDELKKLSVSEEEIISLKNSDKIKKLVQNQVDRALKFYSLAIETLPAEDKKSQKIGLIMGNIYYVLLNEILKDNPEKILNQKTILPGFRKLRISILTMLGFSWIKNT</sequence>
<organism evidence="2">
    <name type="scientific">uncultured marine bacterium EB0_41B09</name>
    <dbReference type="NCBI Taxonomy" id="415438"/>
    <lineage>
        <taxon>Bacteria</taxon>
        <taxon>environmental samples</taxon>
    </lineage>
</organism>
<dbReference type="AlphaFoldDB" id="A4GI38"/>
<name>A4GI38_9BACT</name>
<dbReference type="InterPro" id="IPR002060">
    <property type="entry name" value="Squ/phyt_synthse"/>
</dbReference>
<dbReference type="InterPro" id="IPR019845">
    <property type="entry name" value="Squalene/phytoene_synthase_CS"/>
</dbReference>
<dbReference type="GO" id="GO:0004311">
    <property type="term" value="F:geranylgeranyl diphosphate synthase activity"/>
    <property type="evidence" value="ECO:0007669"/>
    <property type="project" value="InterPro"/>
</dbReference>
<dbReference type="SFLD" id="SFLDG01212">
    <property type="entry name" value="Phytoene_synthase_like"/>
    <property type="match status" value="1"/>
</dbReference>
<dbReference type="InterPro" id="IPR017828">
    <property type="entry name" value="SQ_synth_HpnD-like"/>
</dbReference>
<accession>A4GI38</accession>
<dbReference type="PANTHER" id="PTHR31480">
    <property type="entry name" value="BIFUNCTIONAL LYCOPENE CYCLASE/PHYTOENE SYNTHASE"/>
    <property type="match status" value="1"/>
</dbReference>
<dbReference type="PROSITE" id="PS01045">
    <property type="entry name" value="SQUALEN_PHYTOEN_SYN_2"/>
    <property type="match status" value="1"/>
</dbReference>
<dbReference type="Pfam" id="PF00494">
    <property type="entry name" value="SQS_PSY"/>
    <property type="match status" value="1"/>
</dbReference>